<dbReference type="InterPro" id="IPR001638">
    <property type="entry name" value="Solute-binding_3/MltF_N"/>
</dbReference>
<feature type="signal peptide" evidence="5">
    <location>
        <begin position="1"/>
        <end position="20"/>
    </location>
</feature>
<evidence type="ECO:0000256" key="5">
    <source>
        <dbReference type="SAM" id="SignalP"/>
    </source>
</evidence>
<dbReference type="PANTHER" id="PTHR35936">
    <property type="entry name" value="MEMBRANE-BOUND LYTIC MUREIN TRANSGLYCOSYLASE F"/>
    <property type="match status" value="1"/>
</dbReference>
<dbReference type="PROSITE" id="PS01039">
    <property type="entry name" value="SBP_BACTERIAL_3"/>
    <property type="match status" value="1"/>
</dbReference>
<dbReference type="SUPFAM" id="SSF53850">
    <property type="entry name" value="Periplasmic binding protein-like II"/>
    <property type="match status" value="1"/>
</dbReference>
<evidence type="ECO:0000313" key="7">
    <source>
        <dbReference type="EMBL" id="MBL4931356.1"/>
    </source>
</evidence>
<feature type="domain" description="Solute-binding protein family 3/N-terminal" evidence="6">
    <location>
        <begin position="38"/>
        <end position="264"/>
    </location>
</feature>
<organism evidence="7 8">
    <name type="scientific">Clostridium paridis</name>
    <dbReference type="NCBI Taxonomy" id="2803863"/>
    <lineage>
        <taxon>Bacteria</taxon>
        <taxon>Bacillati</taxon>
        <taxon>Bacillota</taxon>
        <taxon>Clostridia</taxon>
        <taxon>Eubacteriales</taxon>
        <taxon>Clostridiaceae</taxon>
        <taxon>Clostridium</taxon>
    </lineage>
</organism>
<dbReference type="Proteomes" id="UP000623681">
    <property type="component" value="Unassembled WGS sequence"/>
</dbReference>
<reference evidence="7" key="1">
    <citation type="submission" date="2021-01" db="EMBL/GenBank/DDBJ databases">
        <title>Genome public.</title>
        <authorList>
            <person name="Liu C."/>
            <person name="Sun Q."/>
        </authorList>
    </citation>
    <scope>NUCLEOTIDE SEQUENCE</scope>
    <source>
        <strain evidence="7">YIM B02565</strain>
    </source>
</reference>
<comment type="subcellular location">
    <subcellularLocation>
        <location evidence="1">Cell envelope</location>
    </subcellularLocation>
</comment>
<comment type="similarity">
    <text evidence="2 4">Belongs to the bacterial solute-binding protein 3 family.</text>
</comment>
<dbReference type="EMBL" id="JAESWA010000019">
    <property type="protein sequence ID" value="MBL4931356.1"/>
    <property type="molecule type" value="Genomic_DNA"/>
</dbReference>
<dbReference type="GO" id="GO:0030313">
    <property type="term" value="C:cell envelope"/>
    <property type="evidence" value="ECO:0007669"/>
    <property type="project" value="UniProtKB-SubCell"/>
</dbReference>
<dbReference type="CDD" id="cd00996">
    <property type="entry name" value="PBP2_AatB_like"/>
    <property type="match status" value="1"/>
</dbReference>
<dbReference type="AlphaFoldDB" id="A0A937FH65"/>
<dbReference type="Gene3D" id="3.40.190.10">
    <property type="entry name" value="Periplasmic binding protein-like II"/>
    <property type="match status" value="2"/>
</dbReference>
<dbReference type="Pfam" id="PF00497">
    <property type="entry name" value="SBP_bac_3"/>
    <property type="match status" value="1"/>
</dbReference>
<dbReference type="RefSeq" id="WP_202766737.1">
    <property type="nucleotide sequence ID" value="NZ_JAESWA010000019.1"/>
</dbReference>
<accession>A0A937FH65</accession>
<gene>
    <name evidence="7" type="ORF">JK634_06025</name>
</gene>
<keyword evidence="3 5" id="KW-0732">Signal</keyword>
<dbReference type="PANTHER" id="PTHR35936:SF34">
    <property type="entry name" value="ABC TRANSPORTER EXTRACELLULAR-BINDING PROTEIN YCKB-RELATED"/>
    <property type="match status" value="1"/>
</dbReference>
<proteinExistence type="inferred from homology"/>
<evidence type="ECO:0000256" key="2">
    <source>
        <dbReference type="ARBA" id="ARBA00010333"/>
    </source>
</evidence>
<protein>
    <submittedName>
        <fullName evidence="7">Amino acid ABC transporter substrate-binding protein</fullName>
    </submittedName>
</protein>
<evidence type="ECO:0000259" key="6">
    <source>
        <dbReference type="SMART" id="SM00062"/>
    </source>
</evidence>
<evidence type="ECO:0000256" key="4">
    <source>
        <dbReference type="RuleBase" id="RU003744"/>
    </source>
</evidence>
<comment type="caution">
    <text evidence="7">The sequence shown here is derived from an EMBL/GenBank/DDBJ whole genome shotgun (WGS) entry which is preliminary data.</text>
</comment>
<sequence>MKKKIAVVLSLAMLATTFIACGKKSDKTDLAKIKDKGEMVVGLDDTFVPMGFKDDNGDINGFDVDLANAVGEKLGVKVKFQPIDWTMKESELNGGKIDVIWNGYSITDERKEKVAFSKPYLENKQVIITLANSPIKTKADLNGKNVAAQNGSSAVDAVEKEADLVKTFKGGKLVTFETNNDALMDLEAGRVDAVVGDEILIRYYTNQRGESKYKVLDDNFGTEEYGIGFRKDDKEFLSAVQKALDELKADGTSKKISEKWFGKDIVKS</sequence>
<feature type="chain" id="PRO_5037576284" evidence="5">
    <location>
        <begin position="21"/>
        <end position="268"/>
    </location>
</feature>
<name>A0A937FH65_9CLOT</name>
<evidence type="ECO:0000313" key="8">
    <source>
        <dbReference type="Proteomes" id="UP000623681"/>
    </source>
</evidence>
<evidence type="ECO:0000256" key="3">
    <source>
        <dbReference type="ARBA" id="ARBA00022729"/>
    </source>
</evidence>
<dbReference type="InterPro" id="IPR018313">
    <property type="entry name" value="SBP_3_CS"/>
</dbReference>
<dbReference type="SMART" id="SM00062">
    <property type="entry name" value="PBPb"/>
    <property type="match status" value="1"/>
</dbReference>
<evidence type="ECO:0000256" key="1">
    <source>
        <dbReference type="ARBA" id="ARBA00004196"/>
    </source>
</evidence>
<keyword evidence="8" id="KW-1185">Reference proteome</keyword>
<dbReference type="PROSITE" id="PS51257">
    <property type="entry name" value="PROKAR_LIPOPROTEIN"/>
    <property type="match status" value="1"/>
</dbReference>